<organism evidence="6 7">
    <name type="scientific">Lysobacter cavernae</name>
    <dbReference type="NCBI Taxonomy" id="1685901"/>
    <lineage>
        <taxon>Bacteria</taxon>
        <taxon>Pseudomonadati</taxon>
        <taxon>Pseudomonadota</taxon>
        <taxon>Gammaproteobacteria</taxon>
        <taxon>Lysobacterales</taxon>
        <taxon>Lysobacteraceae</taxon>
        <taxon>Lysobacter</taxon>
    </lineage>
</organism>
<dbReference type="InterPro" id="IPR004358">
    <property type="entry name" value="Sig_transdc_His_kin-like_C"/>
</dbReference>
<accession>A0ABV7RQ72</accession>
<evidence type="ECO:0000259" key="5">
    <source>
        <dbReference type="PROSITE" id="PS50109"/>
    </source>
</evidence>
<dbReference type="InterPro" id="IPR036097">
    <property type="entry name" value="HisK_dim/P_sf"/>
</dbReference>
<comment type="caution">
    <text evidence="6">The sequence shown here is derived from an EMBL/GenBank/DDBJ whole genome shotgun (WGS) entry which is preliminary data.</text>
</comment>
<feature type="transmembrane region" description="Helical" evidence="4">
    <location>
        <begin position="33"/>
        <end position="51"/>
    </location>
</feature>
<dbReference type="Gene3D" id="1.10.287.130">
    <property type="match status" value="1"/>
</dbReference>
<dbReference type="PRINTS" id="PR00344">
    <property type="entry name" value="BCTRLSENSOR"/>
</dbReference>
<dbReference type="PANTHER" id="PTHR43065:SF42">
    <property type="entry name" value="TWO-COMPONENT SENSOR PPRA"/>
    <property type="match status" value="1"/>
</dbReference>
<evidence type="ECO:0000313" key="6">
    <source>
        <dbReference type="EMBL" id="MFC3550974.1"/>
    </source>
</evidence>
<dbReference type="PANTHER" id="PTHR43065">
    <property type="entry name" value="SENSOR HISTIDINE KINASE"/>
    <property type="match status" value="1"/>
</dbReference>
<dbReference type="RefSeq" id="WP_386758732.1">
    <property type="nucleotide sequence ID" value="NZ_JBHRXK010000003.1"/>
</dbReference>
<dbReference type="Proteomes" id="UP001595740">
    <property type="component" value="Unassembled WGS sequence"/>
</dbReference>
<feature type="domain" description="Histidine kinase" evidence="5">
    <location>
        <begin position="206"/>
        <end position="421"/>
    </location>
</feature>
<dbReference type="InterPro" id="IPR036890">
    <property type="entry name" value="HATPase_C_sf"/>
</dbReference>
<keyword evidence="7" id="KW-1185">Reference proteome</keyword>
<dbReference type="PROSITE" id="PS50109">
    <property type="entry name" value="HIS_KIN"/>
    <property type="match status" value="1"/>
</dbReference>
<keyword evidence="6" id="KW-0418">Kinase</keyword>
<dbReference type="EMBL" id="JBHRXK010000003">
    <property type="protein sequence ID" value="MFC3550974.1"/>
    <property type="molecule type" value="Genomic_DNA"/>
</dbReference>
<dbReference type="Pfam" id="PF02518">
    <property type="entry name" value="HATPase_c"/>
    <property type="match status" value="1"/>
</dbReference>
<keyword evidence="4" id="KW-1133">Transmembrane helix</keyword>
<dbReference type="InterPro" id="IPR005467">
    <property type="entry name" value="His_kinase_dom"/>
</dbReference>
<feature type="transmembrane region" description="Helical" evidence="4">
    <location>
        <begin position="105"/>
        <end position="123"/>
    </location>
</feature>
<proteinExistence type="predicted"/>
<protein>
    <recommendedName>
        <fullName evidence="2">histidine kinase</fullName>
        <ecNumber evidence="2">2.7.13.3</ecNumber>
    </recommendedName>
</protein>
<feature type="transmembrane region" description="Helical" evidence="4">
    <location>
        <begin position="63"/>
        <end position="85"/>
    </location>
</feature>
<dbReference type="InterPro" id="IPR003594">
    <property type="entry name" value="HATPase_dom"/>
</dbReference>
<evidence type="ECO:0000256" key="4">
    <source>
        <dbReference type="SAM" id="Phobius"/>
    </source>
</evidence>
<dbReference type="EC" id="2.7.13.3" evidence="2"/>
<dbReference type="InterPro" id="IPR003661">
    <property type="entry name" value="HisK_dim/P_dom"/>
</dbReference>
<dbReference type="GO" id="GO:0016301">
    <property type="term" value="F:kinase activity"/>
    <property type="evidence" value="ECO:0007669"/>
    <property type="project" value="UniProtKB-KW"/>
</dbReference>
<keyword evidence="4" id="KW-0812">Transmembrane</keyword>
<dbReference type="SMART" id="SM00387">
    <property type="entry name" value="HATPase_c"/>
    <property type="match status" value="1"/>
</dbReference>
<keyword evidence="6" id="KW-0808">Transferase</keyword>
<comment type="catalytic activity">
    <reaction evidence="1">
        <text>ATP + protein L-histidine = ADP + protein N-phospho-L-histidine.</text>
        <dbReference type="EC" id="2.7.13.3"/>
    </reaction>
</comment>
<dbReference type="SUPFAM" id="SSF47384">
    <property type="entry name" value="Homodimeric domain of signal transducing histidine kinase"/>
    <property type="match status" value="1"/>
</dbReference>
<evidence type="ECO:0000313" key="7">
    <source>
        <dbReference type="Proteomes" id="UP001595740"/>
    </source>
</evidence>
<dbReference type="SUPFAM" id="SSF55874">
    <property type="entry name" value="ATPase domain of HSP90 chaperone/DNA topoisomerase II/histidine kinase"/>
    <property type="match status" value="1"/>
</dbReference>
<gene>
    <name evidence="6" type="ORF">ACFOLC_08070</name>
</gene>
<sequence>MQLLLLCYGVLLPANWAWRLASGGEINEARMFIFAMDMLVAALALVSIALIRHGRFKPAIMLFLALQLISLEIVFFRVGVLSQLIDPAPTMLTLVISGLVLGRRALWITFGLLMAVFATGFAVNVNRALDSGVPVGVALVNLPAVVISYALITIVLDRSVAALRESLFESNARGRELQHEMAERERAQAQLIHAQKLEASGRLASGISHDFNNILDVILGYAGQRHDIPDIENHDARDAAFAKALNGVEVAATRGAAITRKLLSFSRHDLANPQVFNAGQVLTELQPMLRQLFPRSVRVEVLVGADPLHVRIDRSEFEMLILNIAANARDAMPEGGRFHIQLGAATDEAVEITLSDTGHGMDEDVQQRIFEPFFSTKSAMEGTGLGLSVIRDLVHVAGGDIQVRSTVGQGTAFRVRLPLMAPPGDT</sequence>
<evidence type="ECO:0000256" key="3">
    <source>
        <dbReference type="ARBA" id="ARBA00022553"/>
    </source>
</evidence>
<dbReference type="Gene3D" id="3.30.565.10">
    <property type="entry name" value="Histidine kinase-like ATPase, C-terminal domain"/>
    <property type="match status" value="1"/>
</dbReference>
<dbReference type="CDD" id="cd00082">
    <property type="entry name" value="HisKA"/>
    <property type="match status" value="1"/>
</dbReference>
<name>A0ABV7RQ72_9GAMM</name>
<evidence type="ECO:0000256" key="1">
    <source>
        <dbReference type="ARBA" id="ARBA00000085"/>
    </source>
</evidence>
<dbReference type="SMART" id="SM00388">
    <property type="entry name" value="HisKA"/>
    <property type="match status" value="1"/>
</dbReference>
<feature type="transmembrane region" description="Helical" evidence="4">
    <location>
        <begin position="135"/>
        <end position="156"/>
    </location>
</feature>
<reference evidence="7" key="1">
    <citation type="journal article" date="2019" name="Int. J. Syst. Evol. Microbiol.">
        <title>The Global Catalogue of Microorganisms (GCM) 10K type strain sequencing project: providing services to taxonomists for standard genome sequencing and annotation.</title>
        <authorList>
            <consortium name="The Broad Institute Genomics Platform"/>
            <consortium name="The Broad Institute Genome Sequencing Center for Infectious Disease"/>
            <person name="Wu L."/>
            <person name="Ma J."/>
        </authorList>
    </citation>
    <scope>NUCLEOTIDE SEQUENCE [LARGE SCALE GENOMIC DNA]</scope>
    <source>
        <strain evidence="7">KCTC 42875</strain>
    </source>
</reference>
<keyword evidence="4" id="KW-0472">Membrane</keyword>
<keyword evidence="3" id="KW-0597">Phosphoprotein</keyword>
<evidence type="ECO:0000256" key="2">
    <source>
        <dbReference type="ARBA" id="ARBA00012438"/>
    </source>
</evidence>